<dbReference type="AlphaFoldDB" id="A0AAV7WW73"/>
<name>A0AAV7WW73_PLEWA</name>
<evidence type="ECO:0000256" key="1">
    <source>
        <dbReference type="SAM" id="MobiDB-lite"/>
    </source>
</evidence>
<evidence type="ECO:0000313" key="2">
    <source>
        <dbReference type="EMBL" id="KAJ1217348.1"/>
    </source>
</evidence>
<accession>A0AAV7WW73</accession>
<organism evidence="2 3">
    <name type="scientific">Pleurodeles waltl</name>
    <name type="common">Iberian ribbed newt</name>
    <dbReference type="NCBI Taxonomy" id="8319"/>
    <lineage>
        <taxon>Eukaryota</taxon>
        <taxon>Metazoa</taxon>
        <taxon>Chordata</taxon>
        <taxon>Craniata</taxon>
        <taxon>Vertebrata</taxon>
        <taxon>Euteleostomi</taxon>
        <taxon>Amphibia</taxon>
        <taxon>Batrachia</taxon>
        <taxon>Caudata</taxon>
        <taxon>Salamandroidea</taxon>
        <taxon>Salamandridae</taxon>
        <taxon>Pleurodelinae</taxon>
        <taxon>Pleurodeles</taxon>
    </lineage>
</organism>
<reference evidence="2" key="1">
    <citation type="journal article" date="2022" name="bioRxiv">
        <title>Sequencing and chromosome-scale assembly of the giantPleurodeles waltlgenome.</title>
        <authorList>
            <person name="Brown T."/>
            <person name="Elewa A."/>
            <person name="Iarovenko S."/>
            <person name="Subramanian E."/>
            <person name="Araus A.J."/>
            <person name="Petzold A."/>
            <person name="Susuki M."/>
            <person name="Suzuki K.-i.T."/>
            <person name="Hayashi T."/>
            <person name="Toyoda A."/>
            <person name="Oliveira C."/>
            <person name="Osipova E."/>
            <person name="Leigh N.D."/>
            <person name="Simon A."/>
            <person name="Yun M.H."/>
        </authorList>
    </citation>
    <scope>NUCLEOTIDE SEQUENCE</scope>
    <source>
        <strain evidence="2">20211129_DDA</strain>
        <tissue evidence="2">Liver</tissue>
    </source>
</reference>
<dbReference type="Proteomes" id="UP001066276">
    <property type="component" value="Chromosome 1_1"/>
</dbReference>
<dbReference type="EMBL" id="JANPWB010000001">
    <property type="protein sequence ID" value="KAJ1217348.1"/>
    <property type="molecule type" value="Genomic_DNA"/>
</dbReference>
<sequence>MSGTLGQNPSPSPLIFKKLAAAEKQQQQRQAASRASAQRSRHNAMRHYAFRRLRFPSDDELASQSVSWPPCSRC</sequence>
<evidence type="ECO:0000313" key="3">
    <source>
        <dbReference type="Proteomes" id="UP001066276"/>
    </source>
</evidence>
<feature type="compositionally biased region" description="Low complexity" evidence="1">
    <location>
        <begin position="25"/>
        <end position="38"/>
    </location>
</feature>
<proteinExistence type="predicted"/>
<feature type="region of interest" description="Disordered" evidence="1">
    <location>
        <begin position="21"/>
        <end position="44"/>
    </location>
</feature>
<protein>
    <submittedName>
        <fullName evidence="2">Uncharacterized protein</fullName>
    </submittedName>
</protein>
<comment type="caution">
    <text evidence="2">The sequence shown here is derived from an EMBL/GenBank/DDBJ whole genome shotgun (WGS) entry which is preliminary data.</text>
</comment>
<gene>
    <name evidence="2" type="ORF">NDU88_004942</name>
</gene>
<keyword evidence="3" id="KW-1185">Reference proteome</keyword>